<comment type="caution">
    <text evidence="8">The sequence shown here is derived from an EMBL/GenBank/DDBJ whole genome shotgun (WGS) entry which is preliminary data.</text>
</comment>
<dbReference type="Proteomes" id="UP000242875">
    <property type="component" value="Unassembled WGS sequence"/>
</dbReference>
<feature type="domain" description="Homeobox" evidence="7">
    <location>
        <begin position="160"/>
        <end position="220"/>
    </location>
</feature>
<dbReference type="InterPro" id="IPR052631">
    <property type="entry name" value="Paired_homeobox_Bicoid"/>
</dbReference>
<dbReference type="CDD" id="cd00086">
    <property type="entry name" value="homeodomain"/>
    <property type="match status" value="1"/>
</dbReference>
<dbReference type="SUPFAM" id="SSF46689">
    <property type="entry name" value="Homeodomain-like"/>
    <property type="match status" value="1"/>
</dbReference>
<dbReference type="Pfam" id="PF00046">
    <property type="entry name" value="Homeodomain"/>
    <property type="match status" value="1"/>
</dbReference>
<evidence type="ECO:0000256" key="4">
    <source>
        <dbReference type="PROSITE-ProRule" id="PRU00108"/>
    </source>
</evidence>
<evidence type="ECO:0000256" key="1">
    <source>
        <dbReference type="ARBA" id="ARBA00023125"/>
    </source>
</evidence>
<feature type="compositionally biased region" description="Polar residues" evidence="6">
    <location>
        <begin position="269"/>
        <end position="287"/>
    </location>
</feature>
<dbReference type="PROSITE" id="PS00027">
    <property type="entry name" value="HOMEOBOX_1"/>
    <property type="match status" value="1"/>
</dbReference>
<keyword evidence="2 4" id="KW-0371">Homeobox</keyword>
<evidence type="ECO:0000313" key="8">
    <source>
        <dbReference type="EMBL" id="OZJ06670.1"/>
    </source>
</evidence>
<dbReference type="PROSITE" id="PS50071">
    <property type="entry name" value="HOMEOBOX_2"/>
    <property type="match status" value="1"/>
</dbReference>
<sequence length="345" mass="36872">MNYDQNTGLSYPNPQDTSQQALGGAGNMNLPVSDNSQSRKRRGRPSQKQMAVAGGGFPGNQSSVQQVAAITQQVQQQQAAAGQQPDGHPGVHGNNPQLSLEQILEEARLADTIGNSVSQMHPNSLYPTGAGQQSQQQYNAQLGQQPQLPHGYAQVVGAPTRRKRTRTVTTPYQSRVLNKILSQTLFPSTDMREALAAALGMTPRAVQIWFQNQRAKIKNRERQEELGLGHLTGPGNVLGSNLLIQNMVGNQVGTPQGTPPQQHTMVGAQGQQSNQGATSHQHTSQQHNGSPGGGANSSGVKQQGQAQRAQQLQNITASAPMDLNAMGIQQPHPGHMGHVVPGHHY</sequence>
<protein>
    <recommendedName>
        <fullName evidence="7">Homeobox domain-containing protein</fullName>
    </recommendedName>
</protein>
<gene>
    <name evidence="8" type="ORF">BZG36_00332</name>
</gene>
<dbReference type="Gene3D" id="1.10.10.60">
    <property type="entry name" value="Homeodomain-like"/>
    <property type="match status" value="1"/>
</dbReference>
<feature type="region of interest" description="Disordered" evidence="6">
    <location>
        <begin position="325"/>
        <end position="345"/>
    </location>
</feature>
<dbReference type="InterPro" id="IPR017970">
    <property type="entry name" value="Homeobox_CS"/>
</dbReference>
<feature type="compositionally biased region" description="Low complexity" evidence="6">
    <location>
        <begin position="250"/>
        <end position="264"/>
    </location>
</feature>
<evidence type="ECO:0000313" key="9">
    <source>
        <dbReference type="Proteomes" id="UP000242875"/>
    </source>
</evidence>
<feature type="DNA-binding region" description="Homeobox" evidence="4">
    <location>
        <begin position="162"/>
        <end position="221"/>
    </location>
</feature>
<dbReference type="PANTHER" id="PTHR46255:SF3">
    <property type="entry name" value="HOMEOBOX DOMAIN-CONTAINING PROTEIN"/>
    <property type="match status" value="1"/>
</dbReference>
<evidence type="ECO:0000256" key="3">
    <source>
        <dbReference type="ARBA" id="ARBA00023242"/>
    </source>
</evidence>
<feature type="region of interest" description="Disordered" evidence="6">
    <location>
        <begin position="1"/>
        <end position="96"/>
    </location>
</feature>
<keyword evidence="1 4" id="KW-0238">DNA-binding</keyword>
<evidence type="ECO:0000259" key="7">
    <source>
        <dbReference type="PROSITE" id="PS50071"/>
    </source>
</evidence>
<dbReference type="OrthoDB" id="6159439at2759"/>
<feature type="compositionally biased region" description="Low complexity" evidence="6">
    <location>
        <begin position="61"/>
        <end position="84"/>
    </location>
</feature>
<dbReference type="InterPro" id="IPR009057">
    <property type="entry name" value="Homeodomain-like_sf"/>
</dbReference>
<feature type="region of interest" description="Disordered" evidence="6">
    <location>
        <begin position="250"/>
        <end position="311"/>
    </location>
</feature>
<dbReference type="GO" id="GO:1990837">
    <property type="term" value="F:sequence-specific double-stranded DNA binding"/>
    <property type="evidence" value="ECO:0007669"/>
    <property type="project" value="TreeGrafter"/>
</dbReference>
<keyword evidence="3 4" id="KW-0539">Nucleus</keyword>
<dbReference type="InterPro" id="IPR001356">
    <property type="entry name" value="HD"/>
</dbReference>
<keyword evidence="9" id="KW-1185">Reference proteome</keyword>
<dbReference type="GO" id="GO:0005634">
    <property type="term" value="C:nucleus"/>
    <property type="evidence" value="ECO:0007669"/>
    <property type="project" value="UniProtKB-SubCell"/>
</dbReference>
<dbReference type="EMBL" id="MVBO01000002">
    <property type="protein sequence ID" value="OZJ06670.1"/>
    <property type="molecule type" value="Genomic_DNA"/>
</dbReference>
<feature type="compositionally biased region" description="Low complexity" evidence="6">
    <location>
        <begin position="331"/>
        <end position="345"/>
    </location>
</feature>
<organism evidence="8 9">
    <name type="scientific">Bifiguratus adelaidae</name>
    <dbReference type="NCBI Taxonomy" id="1938954"/>
    <lineage>
        <taxon>Eukaryota</taxon>
        <taxon>Fungi</taxon>
        <taxon>Fungi incertae sedis</taxon>
        <taxon>Mucoromycota</taxon>
        <taxon>Mucoromycotina</taxon>
        <taxon>Endogonomycetes</taxon>
        <taxon>Endogonales</taxon>
        <taxon>Endogonales incertae sedis</taxon>
        <taxon>Bifiguratus</taxon>
    </lineage>
</organism>
<evidence type="ECO:0000256" key="6">
    <source>
        <dbReference type="SAM" id="MobiDB-lite"/>
    </source>
</evidence>
<feature type="compositionally biased region" description="Polar residues" evidence="6">
    <location>
        <begin position="1"/>
        <end position="21"/>
    </location>
</feature>
<dbReference type="AlphaFoldDB" id="A0A261Y7Q6"/>
<feature type="compositionally biased region" description="Low complexity" evidence="6">
    <location>
        <begin position="297"/>
        <end position="311"/>
    </location>
</feature>
<evidence type="ECO:0000256" key="2">
    <source>
        <dbReference type="ARBA" id="ARBA00023155"/>
    </source>
</evidence>
<dbReference type="PANTHER" id="PTHR46255">
    <property type="entry name" value="SHORT STATURE HOMEOBOX"/>
    <property type="match status" value="1"/>
</dbReference>
<dbReference type="SMART" id="SM00389">
    <property type="entry name" value="HOX"/>
    <property type="match status" value="1"/>
</dbReference>
<name>A0A261Y7Q6_9FUNG</name>
<proteinExistence type="predicted"/>
<comment type="subcellular location">
    <subcellularLocation>
        <location evidence="4 5">Nucleus</location>
    </subcellularLocation>
</comment>
<accession>A0A261Y7Q6</accession>
<reference evidence="8 9" key="1">
    <citation type="journal article" date="2017" name="Mycologia">
        <title>Bifiguratus adelaidae, gen. et sp. nov., a new member of Mucoromycotina in endophytic and soil-dwelling habitats.</title>
        <authorList>
            <person name="Torres-Cruz T.J."/>
            <person name="Billingsley Tobias T.L."/>
            <person name="Almatruk M."/>
            <person name="Hesse C."/>
            <person name="Kuske C.R."/>
            <person name="Desiro A."/>
            <person name="Benucci G.M."/>
            <person name="Bonito G."/>
            <person name="Stajich J.E."/>
            <person name="Dunlap C."/>
            <person name="Arnold A.E."/>
            <person name="Porras-Alfaro A."/>
        </authorList>
    </citation>
    <scope>NUCLEOTIDE SEQUENCE [LARGE SCALE GENOMIC DNA]</scope>
    <source>
        <strain evidence="8 9">AZ0501</strain>
    </source>
</reference>
<dbReference type="GO" id="GO:0000981">
    <property type="term" value="F:DNA-binding transcription factor activity, RNA polymerase II-specific"/>
    <property type="evidence" value="ECO:0007669"/>
    <property type="project" value="InterPro"/>
</dbReference>
<evidence type="ECO:0000256" key="5">
    <source>
        <dbReference type="RuleBase" id="RU000682"/>
    </source>
</evidence>